<evidence type="ECO:0000313" key="2">
    <source>
        <dbReference type="Proteomes" id="UP000179807"/>
    </source>
</evidence>
<dbReference type="EMBL" id="MLAK01000893">
    <property type="protein sequence ID" value="OHT01798.1"/>
    <property type="molecule type" value="Genomic_DNA"/>
</dbReference>
<reference evidence="1" key="1">
    <citation type="submission" date="2016-10" db="EMBL/GenBank/DDBJ databases">
        <authorList>
            <person name="Benchimol M."/>
            <person name="Almeida L.G."/>
            <person name="Vasconcelos A.T."/>
            <person name="Perreira-Neves A."/>
            <person name="Rosa I.A."/>
            <person name="Tasca T."/>
            <person name="Bogo M.R."/>
            <person name="de Souza W."/>
        </authorList>
    </citation>
    <scope>NUCLEOTIDE SEQUENCE [LARGE SCALE GENOMIC DNA]</scope>
    <source>
        <strain evidence="1">K</strain>
    </source>
</reference>
<name>A0A1J4JW98_9EUKA</name>
<comment type="caution">
    <text evidence="1">The sequence shown here is derived from an EMBL/GenBank/DDBJ whole genome shotgun (WGS) entry which is preliminary data.</text>
</comment>
<dbReference type="OrthoDB" id="10321954at2759"/>
<proteinExistence type="predicted"/>
<gene>
    <name evidence="1" type="ORF">TRFO_07348</name>
</gene>
<organism evidence="1 2">
    <name type="scientific">Tritrichomonas foetus</name>
    <dbReference type="NCBI Taxonomy" id="1144522"/>
    <lineage>
        <taxon>Eukaryota</taxon>
        <taxon>Metamonada</taxon>
        <taxon>Parabasalia</taxon>
        <taxon>Tritrichomonadida</taxon>
        <taxon>Tritrichomonadidae</taxon>
        <taxon>Tritrichomonas</taxon>
    </lineage>
</organism>
<dbReference type="AlphaFoldDB" id="A0A1J4JW98"/>
<dbReference type="GeneID" id="94828328"/>
<accession>A0A1J4JW98</accession>
<protein>
    <submittedName>
        <fullName evidence="1">Uncharacterized protein</fullName>
    </submittedName>
</protein>
<sequence>MTPEECFLKALQPNQSSITSQKGMDAFIAELAKNGHITQQDTWVTAVCAQPSPLHPISFEEFRRAMIDTEYKQERLTFEDHCVRIDESLDLLDIQVKKALTYSSDVVDLHYILSTIQDLKCTIIGSSAATDNEQDNKIQRYRNFFYGRIEGVDPPVPQPVSQRMALVGQMVKANRKKLQYPVRPKGGAKRMIKPGVCVLSALDNAKNKVEIIEIDSLIASYTIYHKEALDFQIAREFIPSKCFKIPLDMKCEVNDKVWFMYEGTRHIPILSFFTFGSKMSEQNPLFSHWRSRIAHALCDISMYGSKYLSAPITAKNITVTSDGDLIAIVEAQWGSEKELDARNEPFAVLSLIGILNELISEKVQSPVLKTILEVAHEGGVTIYDLIKQPYFRSFQPISDVRSHMKSVKTPDDTQDSLLHDAELI</sequence>
<evidence type="ECO:0000313" key="1">
    <source>
        <dbReference type="EMBL" id="OHT01798.1"/>
    </source>
</evidence>
<keyword evidence="2" id="KW-1185">Reference proteome</keyword>
<dbReference type="VEuPathDB" id="TrichDB:TRFO_07348"/>
<dbReference type="Proteomes" id="UP000179807">
    <property type="component" value="Unassembled WGS sequence"/>
</dbReference>
<dbReference type="RefSeq" id="XP_068354934.1">
    <property type="nucleotide sequence ID" value="XM_068493624.1"/>
</dbReference>